<keyword evidence="3" id="KW-1185">Reference proteome</keyword>
<dbReference type="Proteomes" id="UP001589536">
    <property type="component" value="Unassembled WGS sequence"/>
</dbReference>
<accession>A0ABV5UQI9</accession>
<evidence type="ECO:0000256" key="1">
    <source>
        <dbReference type="SAM" id="MobiDB-lite"/>
    </source>
</evidence>
<reference evidence="2 3" key="1">
    <citation type="submission" date="2024-09" db="EMBL/GenBank/DDBJ databases">
        <authorList>
            <person name="Sun Q."/>
            <person name="Mori K."/>
        </authorList>
    </citation>
    <scope>NUCLEOTIDE SEQUENCE [LARGE SCALE GENOMIC DNA]</scope>
    <source>
        <strain evidence="2 3">JCM 13519</strain>
    </source>
</reference>
<dbReference type="SUPFAM" id="SSF47413">
    <property type="entry name" value="lambda repressor-like DNA-binding domains"/>
    <property type="match status" value="1"/>
</dbReference>
<proteinExistence type="predicted"/>
<sequence>MSKELTPDQLVGAAIQSRRVTYGASQGSFVERLRDRGLNWSQGTLSRVELGDRPVRLVEAAVVAEVLGVGLDVLLREGASTEDKLRKAQADLVESIIGIQQSVTWMNARLMDVEEMLELAPDSIQALGNEKRSAPASPSAFLDWLLESLDDIKFEGPSFAKDRRTSEAILTIADTAVAHSIALFTGPEDDDWELLRSPKFTTEMSGPSETERKSNGK</sequence>
<dbReference type="InterPro" id="IPR010982">
    <property type="entry name" value="Lambda_DNA-bd_dom_sf"/>
</dbReference>
<organism evidence="2 3">
    <name type="scientific">Arthrobacter methylotrophus</name>
    <dbReference type="NCBI Taxonomy" id="121291"/>
    <lineage>
        <taxon>Bacteria</taxon>
        <taxon>Bacillati</taxon>
        <taxon>Actinomycetota</taxon>
        <taxon>Actinomycetes</taxon>
        <taxon>Micrococcales</taxon>
        <taxon>Micrococcaceae</taxon>
        <taxon>Arthrobacter</taxon>
    </lineage>
</organism>
<dbReference type="RefSeq" id="WP_345047193.1">
    <property type="nucleotide sequence ID" value="NZ_BAABED010000001.1"/>
</dbReference>
<comment type="caution">
    <text evidence="2">The sequence shown here is derived from an EMBL/GenBank/DDBJ whole genome shotgun (WGS) entry which is preliminary data.</text>
</comment>
<feature type="compositionally biased region" description="Polar residues" evidence="1">
    <location>
        <begin position="199"/>
        <end position="208"/>
    </location>
</feature>
<evidence type="ECO:0000313" key="2">
    <source>
        <dbReference type="EMBL" id="MFB9714803.1"/>
    </source>
</evidence>
<feature type="region of interest" description="Disordered" evidence="1">
    <location>
        <begin position="197"/>
        <end position="217"/>
    </location>
</feature>
<dbReference type="Gene3D" id="1.10.260.40">
    <property type="entry name" value="lambda repressor-like DNA-binding domains"/>
    <property type="match status" value="1"/>
</dbReference>
<dbReference type="EMBL" id="JBHMBH010000026">
    <property type="protein sequence ID" value="MFB9714803.1"/>
    <property type="molecule type" value="Genomic_DNA"/>
</dbReference>
<evidence type="ECO:0000313" key="3">
    <source>
        <dbReference type="Proteomes" id="UP001589536"/>
    </source>
</evidence>
<gene>
    <name evidence="2" type="ORF">ACFFPI_11785</name>
</gene>
<protein>
    <submittedName>
        <fullName evidence="2">Helix-turn-helix domain-containing protein</fullName>
    </submittedName>
</protein>
<dbReference type="InterPro" id="IPR001387">
    <property type="entry name" value="Cro/C1-type_HTH"/>
</dbReference>
<name>A0ABV5UQI9_9MICC</name>
<dbReference type="CDD" id="cd00093">
    <property type="entry name" value="HTH_XRE"/>
    <property type="match status" value="1"/>
</dbReference>